<dbReference type="OrthoDB" id="62853at2759"/>
<dbReference type="OMA" id="VDGAYMR"/>
<dbReference type="Pfam" id="PF00855">
    <property type="entry name" value="PWWP"/>
    <property type="match status" value="1"/>
</dbReference>
<evidence type="ECO:0000313" key="4">
    <source>
        <dbReference type="RefSeq" id="XP_016453242.1"/>
    </source>
</evidence>
<dbReference type="STRING" id="4097.A0A1S3YMK2"/>
<dbReference type="KEGG" id="nta:107777668"/>
<dbReference type="Gene3D" id="2.30.30.140">
    <property type="match status" value="1"/>
</dbReference>
<evidence type="ECO:0000256" key="1">
    <source>
        <dbReference type="SAM" id="MobiDB-lite"/>
    </source>
</evidence>
<feature type="region of interest" description="Disordered" evidence="1">
    <location>
        <begin position="518"/>
        <end position="572"/>
    </location>
</feature>
<feature type="compositionally biased region" description="Basic and acidic residues" evidence="1">
    <location>
        <begin position="458"/>
        <end position="470"/>
    </location>
</feature>
<dbReference type="GeneID" id="107777668"/>
<dbReference type="PROSITE" id="PS50812">
    <property type="entry name" value="PWWP"/>
    <property type="match status" value="1"/>
</dbReference>
<dbReference type="RefSeq" id="XP_016453242.1">
    <property type="nucleotide sequence ID" value="XM_016597756.1"/>
</dbReference>
<evidence type="ECO:0000259" key="2">
    <source>
        <dbReference type="PROSITE" id="PS50812"/>
    </source>
</evidence>
<reference evidence="3" key="1">
    <citation type="journal article" date="2014" name="Nat. Commun.">
        <title>The tobacco genome sequence and its comparison with those of tomato and potato.</title>
        <authorList>
            <person name="Sierro N."/>
            <person name="Battey J.N."/>
            <person name="Ouadi S."/>
            <person name="Bakaher N."/>
            <person name="Bovet L."/>
            <person name="Willig A."/>
            <person name="Goepfert S."/>
            <person name="Peitsch M.C."/>
            <person name="Ivanov N.V."/>
        </authorList>
    </citation>
    <scope>NUCLEOTIDE SEQUENCE [LARGE SCALE GENOMIC DNA]</scope>
</reference>
<reference evidence="4" key="2">
    <citation type="submission" date="2025-08" db="UniProtKB">
        <authorList>
            <consortium name="RefSeq"/>
        </authorList>
    </citation>
    <scope>IDENTIFICATION</scope>
    <source>
        <tissue evidence="4">Leaf</tissue>
    </source>
</reference>
<dbReference type="InterPro" id="IPR053063">
    <property type="entry name" value="PWWP_domain_containing_PDP"/>
</dbReference>
<keyword evidence="3" id="KW-1185">Reference proteome</keyword>
<evidence type="ECO:0000313" key="3">
    <source>
        <dbReference type="Proteomes" id="UP000790787"/>
    </source>
</evidence>
<dbReference type="PANTHER" id="PTHR42851:SF19">
    <property type="entry name" value="PWWP DOMAIN-CONTAINING PROTEIN 2-RELATED"/>
    <property type="match status" value="1"/>
</dbReference>
<protein>
    <submittedName>
        <fullName evidence="4">PWWP domain-containing protein 5-like</fullName>
    </submittedName>
</protein>
<organism evidence="3 4">
    <name type="scientific">Nicotiana tabacum</name>
    <name type="common">Common tobacco</name>
    <dbReference type="NCBI Taxonomy" id="4097"/>
    <lineage>
        <taxon>Eukaryota</taxon>
        <taxon>Viridiplantae</taxon>
        <taxon>Streptophyta</taxon>
        <taxon>Embryophyta</taxon>
        <taxon>Tracheophyta</taxon>
        <taxon>Spermatophyta</taxon>
        <taxon>Magnoliopsida</taxon>
        <taxon>eudicotyledons</taxon>
        <taxon>Gunneridae</taxon>
        <taxon>Pentapetalae</taxon>
        <taxon>asterids</taxon>
        <taxon>lamiids</taxon>
        <taxon>Solanales</taxon>
        <taxon>Solanaceae</taxon>
        <taxon>Nicotianoideae</taxon>
        <taxon>Nicotianeae</taxon>
        <taxon>Nicotiana</taxon>
    </lineage>
</organism>
<gene>
    <name evidence="4" type="primary">LOC107777668</name>
</gene>
<feature type="domain" description="PWWP" evidence="2">
    <location>
        <begin position="229"/>
        <end position="290"/>
    </location>
</feature>
<dbReference type="RefSeq" id="XP_016453242.1">
    <property type="nucleotide sequence ID" value="XM_016597756.2"/>
</dbReference>
<dbReference type="Proteomes" id="UP000790787">
    <property type="component" value="Chromosome 10"/>
</dbReference>
<name>A0A1S3YMK2_TOBAC</name>
<feature type="region of interest" description="Disordered" evidence="1">
    <location>
        <begin position="435"/>
        <end position="470"/>
    </location>
</feature>
<dbReference type="PaxDb" id="4097-A0A1S3YMK2"/>
<dbReference type="SUPFAM" id="SSF63748">
    <property type="entry name" value="Tudor/PWWP/MBT"/>
    <property type="match status" value="1"/>
</dbReference>
<proteinExistence type="predicted"/>
<dbReference type="SMART" id="SM00293">
    <property type="entry name" value="PWWP"/>
    <property type="match status" value="1"/>
</dbReference>
<dbReference type="PANTHER" id="PTHR42851">
    <property type="entry name" value="ALDOLASE-RELATED"/>
    <property type="match status" value="1"/>
</dbReference>
<sequence>MSAKYDPADLNSGVVNVEVKNEAINVVSVGQLGNETLIENRSNQHLVGESVVDGIRVFGEGNDAGEGLRVQMEDLDVEIDLDSGDLDGQMGFLGNDKVDVEPFTDLGVNESRGQKFDQFEDLRSVSFVENHVGDAQGGFSHLARNRNVVEGNFMQDVLGGKNEFVPDGIVVNSDFKGVDMKGNEDGLKEEQLIEAELKNEDGIGVRPDALVPERRGDEDRMEEEGKFYVSDLVWGKVRSHPWWPGQIFEPSAASDRAMKYLKKDSYLIAYFGDQTFAWNEASRIKPFRMYFSQMEKQSNSERFSHAVDRALDEVSQRIQFGLACPCLQEETRAKMKSQIVINAGIRAESSMRVGGDYFSDETSFNPAELVRSLKSAAAAPRSRIHRLSFILAKAQLAAFNRWKGYYELPVIEEYSDLENDNDVEPLHGEKDAIDVAGVASEENSDLQGTSSTKRRRHSGVDEHHGGKEKSMSILIYGSSSGISNNQKKSRGRAGREWKSMSFEKRILAFDSLPSDSKAKRRKKVVLQSSGNKMSSPPKAADKILKSTDGSSQRRIGKRSEKSRNVGFGDSVPAPVKSEERLIPKEFPPPIEMLSKLYLAARDPMNGYSILLSLAGLFCDYRNMTSLETTESRDHTNMVEKHVEKKSSNSASPETLLIEGIEDSYWTDRIIQCYPEDQVLFEVQNQEDFPNAKWDTSPGLSPSLNNKQEVGGSFENSERENLSVLVHGNSEYSPTALVLNFSDLESIPPIADLNRIFSQYGPLCESETEVIDKSKRGKVVFKRRADAETAFSKSGKFSIFGPSLISYRLQYSPSPRKASCTSKRKRKYAASLEVNGV</sequence>
<accession>A0A1S3YMK2</accession>
<dbReference type="AlphaFoldDB" id="A0A1S3YMK2"/>
<dbReference type="CDD" id="cd05162">
    <property type="entry name" value="PWWP"/>
    <property type="match status" value="1"/>
</dbReference>
<dbReference type="InterPro" id="IPR000313">
    <property type="entry name" value="PWWP_dom"/>
</dbReference>